<keyword evidence="4 7" id="KW-0479">Metal-binding</keyword>
<dbReference type="Pfam" id="PF02880">
    <property type="entry name" value="PGM_PMM_III"/>
    <property type="match status" value="1"/>
</dbReference>
<evidence type="ECO:0000259" key="11">
    <source>
        <dbReference type="Pfam" id="PF02880"/>
    </source>
</evidence>
<dbReference type="Pfam" id="PF02878">
    <property type="entry name" value="PGM_PMM_I"/>
    <property type="match status" value="1"/>
</dbReference>
<evidence type="ECO:0000259" key="8">
    <source>
        <dbReference type="Pfam" id="PF00408"/>
    </source>
</evidence>
<feature type="domain" description="Alpha-D-phosphohexomutase alpha/beta/alpha" evidence="9">
    <location>
        <begin position="45"/>
        <end position="177"/>
    </location>
</feature>
<sequence length="564" mass="60804">MVDVHELLDAWLANVKDEELLAELKGMKESGNEDAITDAFFQDLEFGTAGLRGTLGAGTNRMNIYTVGRATQGFAEYLVKNFENPTVAIARDSRNNGELFVKTAAAIFAANGVTAKLYPKISPVPTLSWAVRYLGCSGGVCVTASHNPAQYNGYKAYGPDGCQIASEVADAISAAIAGVDMWNGIKTMDFDEAVEQGKIERIADDCLEAYYDAVVDKSVSCLTDEQVAEAPLKLVYTPLNGTGLIPVTTVLNKVGITDITIVPEQKDPDGNFPTCPYPNPEIREAMQKGIDLCQEVQPDLLLATDPDADRVGVACQDGDDYTLLTGNEMGVLLLDYICKMRAARGEDLSRKVAVTTIVSSAMVDALAAEYGFEMRRCLTGFKYIGDIITSLSDAGEVDRFIFGFEESYGYLSGDHVRDKDAVNASMLICQMAQYYKLEGKNLVQAMRDLYEKYGYYHNKTISLSYPGADGAAKMAGIMAALRAEAPTEIAGSKVEAVVDYGEGVNGLPKANVIEFDLEGGNKAIVRPSGTEPKIKLYIFAKGADAAEADALMDKIEADGRVLLS</sequence>
<evidence type="ECO:0000259" key="9">
    <source>
        <dbReference type="Pfam" id="PF02878"/>
    </source>
</evidence>
<dbReference type="InterPro" id="IPR016055">
    <property type="entry name" value="A-D-PHexomutase_a/b/a-I/II/III"/>
</dbReference>
<keyword evidence="5 7" id="KW-0460">Magnesium</keyword>
<dbReference type="SUPFAM" id="SSF55957">
    <property type="entry name" value="Phosphoglucomutase, C-terminal domain"/>
    <property type="match status" value="1"/>
</dbReference>
<evidence type="ECO:0000256" key="3">
    <source>
        <dbReference type="ARBA" id="ARBA00022553"/>
    </source>
</evidence>
<dbReference type="InterPro" id="IPR005841">
    <property type="entry name" value="Alpha-D-phosphohexomutase_SF"/>
</dbReference>
<dbReference type="InterPro" id="IPR016066">
    <property type="entry name" value="A-D-PHexomutase_CS"/>
</dbReference>
<evidence type="ECO:0000256" key="5">
    <source>
        <dbReference type="ARBA" id="ARBA00022842"/>
    </source>
</evidence>
<evidence type="ECO:0000259" key="10">
    <source>
        <dbReference type="Pfam" id="PF02879"/>
    </source>
</evidence>
<dbReference type="Proteomes" id="UP001529421">
    <property type="component" value="Unassembled WGS sequence"/>
</dbReference>
<dbReference type="Pfam" id="PF02879">
    <property type="entry name" value="PGM_PMM_II"/>
    <property type="match status" value="1"/>
</dbReference>
<dbReference type="PRINTS" id="PR00509">
    <property type="entry name" value="PGMPMM"/>
</dbReference>
<keyword evidence="13" id="KW-1185">Reference proteome</keyword>
<accession>A0ABT7VBM5</accession>
<name>A0ABT7VBM5_9ACTN</name>
<comment type="similarity">
    <text evidence="2 7">Belongs to the phosphohexose mutase family.</text>
</comment>
<comment type="cofactor">
    <cofactor evidence="1">
        <name>Mg(2+)</name>
        <dbReference type="ChEBI" id="CHEBI:18420"/>
    </cofactor>
</comment>
<dbReference type="InterPro" id="IPR036900">
    <property type="entry name" value="A-D-PHexomutase_C_sf"/>
</dbReference>
<evidence type="ECO:0000313" key="12">
    <source>
        <dbReference type="EMBL" id="MDM8275279.1"/>
    </source>
</evidence>
<evidence type="ECO:0000256" key="2">
    <source>
        <dbReference type="ARBA" id="ARBA00010231"/>
    </source>
</evidence>
<gene>
    <name evidence="12" type="ORF">QUW28_07220</name>
</gene>
<dbReference type="PANTHER" id="PTHR45745:SF1">
    <property type="entry name" value="PHOSPHOGLUCOMUTASE 2B-RELATED"/>
    <property type="match status" value="1"/>
</dbReference>
<reference evidence="13" key="1">
    <citation type="submission" date="2023-06" db="EMBL/GenBank/DDBJ databases">
        <title>Identification and characterization of horizontal gene transfer across gut microbiota members of farm animals based on homology search.</title>
        <authorList>
            <person name="Zeman M."/>
            <person name="Kubasova T."/>
            <person name="Jahodarova E."/>
            <person name="Nykrynova M."/>
            <person name="Rychlik I."/>
        </authorList>
    </citation>
    <scope>NUCLEOTIDE SEQUENCE [LARGE SCALE GENOMIC DNA]</scope>
    <source>
        <strain evidence="13">154_Feed</strain>
    </source>
</reference>
<evidence type="ECO:0000313" key="13">
    <source>
        <dbReference type="Proteomes" id="UP001529421"/>
    </source>
</evidence>
<feature type="domain" description="Alpha-D-phosphohexomutase C-terminal" evidence="8">
    <location>
        <begin position="512"/>
        <end position="555"/>
    </location>
</feature>
<evidence type="ECO:0000256" key="4">
    <source>
        <dbReference type="ARBA" id="ARBA00022723"/>
    </source>
</evidence>
<comment type="caution">
    <text evidence="12">The sequence shown here is derived from an EMBL/GenBank/DDBJ whole genome shotgun (WGS) entry which is preliminary data.</text>
</comment>
<feature type="domain" description="Alpha-D-phosphohexomutase alpha/beta/alpha" evidence="11">
    <location>
        <begin position="326"/>
        <end position="453"/>
    </location>
</feature>
<keyword evidence="6 12" id="KW-0413">Isomerase</keyword>
<feature type="domain" description="Alpha-D-phosphohexomutase alpha/beta/alpha" evidence="10">
    <location>
        <begin position="209"/>
        <end position="318"/>
    </location>
</feature>
<evidence type="ECO:0000256" key="1">
    <source>
        <dbReference type="ARBA" id="ARBA00001946"/>
    </source>
</evidence>
<keyword evidence="3" id="KW-0597">Phosphoprotein</keyword>
<dbReference type="RefSeq" id="WP_289545281.1">
    <property type="nucleotide sequence ID" value="NZ_JAUDDZ010000009.1"/>
</dbReference>
<dbReference type="Gene3D" id="3.40.120.10">
    <property type="entry name" value="Alpha-D-Glucose-1,6-Bisphosphate, subunit A, domain 3"/>
    <property type="match status" value="3"/>
</dbReference>
<dbReference type="PROSITE" id="PS00710">
    <property type="entry name" value="PGM_PMM"/>
    <property type="match status" value="1"/>
</dbReference>
<evidence type="ECO:0000256" key="6">
    <source>
        <dbReference type="ARBA" id="ARBA00023235"/>
    </source>
</evidence>
<organism evidence="12 13">
    <name type="scientific">Enorma phocaeensis</name>
    <dbReference type="NCBI Taxonomy" id="1871019"/>
    <lineage>
        <taxon>Bacteria</taxon>
        <taxon>Bacillati</taxon>
        <taxon>Actinomycetota</taxon>
        <taxon>Coriobacteriia</taxon>
        <taxon>Coriobacteriales</taxon>
        <taxon>Coriobacteriaceae</taxon>
        <taxon>Enorma</taxon>
    </lineage>
</organism>
<dbReference type="EC" id="5.4.2.-" evidence="12"/>
<dbReference type="Pfam" id="PF00408">
    <property type="entry name" value="PGM_PMM_IV"/>
    <property type="match status" value="1"/>
</dbReference>
<dbReference type="PANTHER" id="PTHR45745">
    <property type="entry name" value="PHOSPHOMANNOMUTASE 45A"/>
    <property type="match status" value="1"/>
</dbReference>
<proteinExistence type="inferred from homology"/>
<dbReference type="InterPro" id="IPR005846">
    <property type="entry name" value="A-D-PHexomutase_a/b/a-III"/>
</dbReference>
<dbReference type="CDD" id="cd05799">
    <property type="entry name" value="PGM2"/>
    <property type="match status" value="1"/>
</dbReference>
<dbReference type="InterPro" id="IPR005844">
    <property type="entry name" value="A-D-PHexomutase_a/b/a-I"/>
</dbReference>
<dbReference type="InterPro" id="IPR005843">
    <property type="entry name" value="A-D-PHexomutase_C"/>
</dbReference>
<protein>
    <submittedName>
        <fullName evidence="12">Phospho-sugar mutase</fullName>
        <ecNumber evidence="12">5.4.2.-</ecNumber>
    </submittedName>
</protein>
<dbReference type="InterPro" id="IPR005845">
    <property type="entry name" value="A-D-PHexomutase_a/b/a-II"/>
</dbReference>
<evidence type="ECO:0000256" key="7">
    <source>
        <dbReference type="RuleBase" id="RU004326"/>
    </source>
</evidence>
<dbReference type="SUPFAM" id="SSF53738">
    <property type="entry name" value="Phosphoglucomutase, first 3 domains"/>
    <property type="match status" value="3"/>
</dbReference>
<dbReference type="GO" id="GO:0016853">
    <property type="term" value="F:isomerase activity"/>
    <property type="evidence" value="ECO:0007669"/>
    <property type="project" value="UniProtKB-KW"/>
</dbReference>
<dbReference type="EMBL" id="JAUDDZ010000009">
    <property type="protein sequence ID" value="MDM8275279.1"/>
    <property type="molecule type" value="Genomic_DNA"/>
</dbReference>
<dbReference type="Gene3D" id="3.30.310.50">
    <property type="entry name" value="Alpha-D-phosphohexomutase, C-terminal domain"/>
    <property type="match status" value="1"/>
</dbReference>